<dbReference type="AlphaFoldDB" id="A0A1J4JFB1"/>
<dbReference type="GeneID" id="94846289"/>
<proteinExistence type="predicted"/>
<sequence length="158" mass="18611">MTTEDYGRYVALNNEQILSVVEEFIKDNSESLKLSLSEKRIIDDFDSIWFFYEEALISKFINLDYNRSPVVILYFEVQEDNLNQKEYGTISFGISFTNKLEDINRINEFLYSDRRTRINNIQFSVSKSYTIVHNTSIPDFEFLIPPPKYNDVVNAESN</sequence>
<name>A0A1J4JFB1_9EUKA</name>
<evidence type="ECO:0000313" key="1">
    <source>
        <dbReference type="EMBL" id="OHS96141.1"/>
    </source>
</evidence>
<organism evidence="1 2">
    <name type="scientific">Tritrichomonas foetus</name>
    <dbReference type="NCBI Taxonomy" id="1144522"/>
    <lineage>
        <taxon>Eukaryota</taxon>
        <taxon>Metamonada</taxon>
        <taxon>Parabasalia</taxon>
        <taxon>Tritrichomonadida</taxon>
        <taxon>Tritrichomonadidae</taxon>
        <taxon>Tritrichomonas</taxon>
    </lineage>
</organism>
<keyword evidence="2" id="KW-1185">Reference proteome</keyword>
<dbReference type="VEuPathDB" id="TrichDB:TRFO_37702"/>
<protein>
    <submittedName>
        <fullName evidence="1">Uncharacterized protein</fullName>
    </submittedName>
</protein>
<reference evidence="1" key="1">
    <citation type="submission" date="2016-10" db="EMBL/GenBank/DDBJ databases">
        <authorList>
            <person name="Benchimol M."/>
            <person name="Almeida L.G."/>
            <person name="Vasconcelos A.T."/>
            <person name="Perreira-Neves A."/>
            <person name="Rosa I.A."/>
            <person name="Tasca T."/>
            <person name="Bogo M.R."/>
            <person name="de Souza W."/>
        </authorList>
    </citation>
    <scope>NUCLEOTIDE SEQUENCE [LARGE SCALE GENOMIC DNA]</scope>
    <source>
        <strain evidence="1">K</strain>
    </source>
</reference>
<dbReference type="EMBL" id="MLAK01001196">
    <property type="protein sequence ID" value="OHS96141.1"/>
    <property type="molecule type" value="Genomic_DNA"/>
</dbReference>
<evidence type="ECO:0000313" key="2">
    <source>
        <dbReference type="Proteomes" id="UP000179807"/>
    </source>
</evidence>
<comment type="caution">
    <text evidence="1">The sequence shown here is derived from an EMBL/GenBank/DDBJ whole genome shotgun (WGS) entry which is preliminary data.</text>
</comment>
<dbReference type="Proteomes" id="UP000179807">
    <property type="component" value="Unassembled WGS sequence"/>
</dbReference>
<dbReference type="RefSeq" id="XP_068349278.1">
    <property type="nucleotide sequence ID" value="XM_068511585.1"/>
</dbReference>
<gene>
    <name evidence="1" type="ORF">TRFO_37702</name>
</gene>
<accession>A0A1J4JFB1</accession>